<proteinExistence type="predicted"/>
<evidence type="ECO:0000313" key="1">
    <source>
        <dbReference type="EMBL" id="SHK79927.1"/>
    </source>
</evidence>
<dbReference type="Gene3D" id="2.30.260.10">
    <property type="entry name" value="putative xylanase like domain"/>
    <property type="match status" value="1"/>
</dbReference>
<organism evidence="1 2">
    <name type="scientific">Rhodothermus profundi</name>
    <dbReference type="NCBI Taxonomy" id="633813"/>
    <lineage>
        <taxon>Bacteria</taxon>
        <taxon>Pseudomonadati</taxon>
        <taxon>Rhodothermota</taxon>
        <taxon>Rhodothermia</taxon>
        <taxon>Rhodothermales</taxon>
        <taxon>Rhodothermaceae</taxon>
        <taxon>Rhodothermus</taxon>
    </lineage>
</organism>
<dbReference type="Proteomes" id="UP000185812">
    <property type="component" value="Unassembled WGS sequence"/>
</dbReference>
<accession>A0A1M6VEF7</accession>
<keyword evidence="2" id="KW-1185">Reference proteome</keyword>
<dbReference type="InterPro" id="IPR010846">
    <property type="entry name" value="AmiA-like"/>
</dbReference>
<protein>
    <recommendedName>
        <fullName evidence="3">DUF1460 domain-containing protein</fullName>
    </recommendedName>
</protein>
<dbReference type="AlphaFoldDB" id="A0A1M6VEF7"/>
<dbReference type="InterPro" id="IPR038765">
    <property type="entry name" value="Papain-like_cys_pep_sf"/>
</dbReference>
<evidence type="ECO:0000313" key="2">
    <source>
        <dbReference type="Proteomes" id="UP000185812"/>
    </source>
</evidence>
<dbReference type="SUPFAM" id="SSF54001">
    <property type="entry name" value="Cysteine proteinases"/>
    <property type="match status" value="1"/>
</dbReference>
<dbReference type="RefSeq" id="WP_072715840.1">
    <property type="nucleotide sequence ID" value="NZ_FRAU01000006.1"/>
</dbReference>
<evidence type="ECO:0008006" key="3">
    <source>
        <dbReference type="Google" id="ProtNLM"/>
    </source>
</evidence>
<dbReference type="EMBL" id="FRAU01000006">
    <property type="protein sequence ID" value="SHK79927.1"/>
    <property type="molecule type" value="Genomic_DNA"/>
</dbReference>
<dbReference type="STRING" id="633813.SAMN04488087_2008"/>
<name>A0A1M6VEF7_9BACT</name>
<sequence>MNWMAILIGGLLVAGPDSVGQARFLELMQVARQKQLANRPLGEVMQTLGLQLQGTPYVTGLLDETPSESLQTPLDRFDCVLFVESVLALAQGVVMGDTTWEGFQRRVERLRYRDGQRRGYCSRLHYFTDWIDDNARRGWVRDITQALGGRPMRRRITFMSTHRTLYPRLADDSTWQCIRDVEIALSIRERFVIPRHQIRRIAQHLQPGDIVAFVAREPTLDVVHVGLVYVGADGRRGLLHASPQGGVRVSPDLQIYAQNNPAQVGIVVARPLDPRRR</sequence>
<reference evidence="2" key="1">
    <citation type="submission" date="2016-11" db="EMBL/GenBank/DDBJ databases">
        <authorList>
            <person name="Varghese N."/>
            <person name="Submissions S."/>
        </authorList>
    </citation>
    <scope>NUCLEOTIDE SEQUENCE [LARGE SCALE GENOMIC DNA]</scope>
    <source>
        <strain evidence="2">DSM 22212</strain>
    </source>
</reference>
<dbReference type="Gene3D" id="1.10.3670.10">
    <property type="entry name" value="Putative xylanase like domain"/>
    <property type="match status" value="1"/>
</dbReference>
<dbReference type="Pfam" id="PF07313">
    <property type="entry name" value="AmiA-like"/>
    <property type="match status" value="1"/>
</dbReference>
<gene>
    <name evidence="1" type="ORF">SAMN04488087_2008</name>
</gene>
<dbReference type="OrthoDB" id="1409585at2"/>